<evidence type="ECO:0000313" key="2">
    <source>
        <dbReference type="Proteomes" id="UP000299102"/>
    </source>
</evidence>
<gene>
    <name evidence="1" type="ORF">EVAR_48344_1</name>
</gene>
<accession>A0A4C1WJ40</accession>
<sequence>MLQQFNTRSSRAILRSIWLQYENAPARAVTCDTLIEYRRDVIAFAIAFRPVSDSPDVPLASINTLPLHRSLLNRISYSYPRSRQRIGDSSWRVFIGSEDYLLWWLTSSFTLRKR</sequence>
<proteinExistence type="predicted"/>
<dbReference type="AlphaFoldDB" id="A0A4C1WJ40"/>
<keyword evidence="2" id="KW-1185">Reference proteome</keyword>
<evidence type="ECO:0000313" key="1">
    <source>
        <dbReference type="EMBL" id="GBP51251.1"/>
    </source>
</evidence>
<name>A0A4C1WJ40_EUMVA</name>
<dbReference type="Proteomes" id="UP000299102">
    <property type="component" value="Unassembled WGS sequence"/>
</dbReference>
<reference evidence="1 2" key="1">
    <citation type="journal article" date="2019" name="Commun. Biol.">
        <title>The bagworm genome reveals a unique fibroin gene that provides high tensile strength.</title>
        <authorList>
            <person name="Kono N."/>
            <person name="Nakamura H."/>
            <person name="Ohtoshi R."/>
            <person name="Tomita M."/>
            <person name="Numata K."/>
            <person name="Arakawa K."/>
        </authorList>
    </citation>
    <scope>NUCLEOTIDE SEQUENCE [LARGE SCALE GENOMIC DNA]</scope>
</reference>
<comment type="caution">
    <text evidence="1">The sequence shown here is derived from an EMBL/GenBank/DDBJ whole genome shotgun (WGS) entry which is preliminary data.</text>
</comment>
<dbReference type="EMBL" id="BGZK01000578">
    <property type="protein sequence ID" value="GBP51251.1"/>
    <property type="molecule type" value="Genomic_DNA"/>
</dbReference>
<protein>
    <submittedName>
        <fullName evidence="1">Uncharacterized protein</fullName>
    </submittedName>
</protein>
<organism evidence="1 2">
    <name type="scientific">Eumeta variegata</name>
    <name type="common">Bagworm moth</name>
    <name type="synonym">Eumeta japonica</name>
    <dbReference type="NCBI Taxonomy" id="151549"/>
    <lineage>
        <taxon>Eukaryota</taxon>
        <taxon>Metazoa</taxon>
        <taxon>Ecdysozoa</taxon>
        <taxon>Arthropoda</taxon>
        <taxon>Hexapoda</taxon>
        <taxon>Insecta</taxon>
        <taxon>Pterygota</taxon>
        <taxon>Neoptera</taxon>
        <taxon>Endopterygota</taxon>
        <taxon>Lepidoptera</taxon>
        <taxon>Glossata</taxon>
        <taxon>Ditrysia</taxon>
        <taxon>Tineoidea</taxon>
        <taxon>Psychidae</taxon>
        <taxon>Oiketicinae</taxon>
        <taxon>Eumeta</taxon>
    </lineage>
</organism>